<comment type="caution">
    <text evidence="14">The sequence shown here is derived from an EMBL/GenBank/DDBJ whole genome shotgun (WGS) entry which is preliminary data.</text>
</comment>
<evidence type="ECO:0000256" key="10">
    <source>
        <dbReference type="ARBA" id="ARBA00049244"/>
    </source>
</evidence>
<dbReference type="InterPro" id="IPR001270">
    <property type="entry name" value="ClpA/B"/>
</dbReference>
<protein>
    <recommendedName>
        <fullName evidence="11">DNA polymerase III subunit gamma/tau</fullName>
        <ecNumber evidence="11">2.7.7.7</ecNumber>
    </recommendedName>
</protein>
<evidence type="ECO:0000256" key="1">
    <source>
        <dbReference type="ARBA" id="ARBA00006360"/>
    </source>
</evidence>
<dbReference type="SUPFAM" id="SSF52540">
    <property type="entry name" value="P-loop containing nucleoside triphosphate hydrolases"/>
    <property type="match status" value="1"/>
</dbReference>
<feature type="domain" description="AAA+ ATPase" evidence="13">
    <location>
        <begin position="38"/>
        <end position="189"/>
    </location>
</feature>
<dbReference type="InterPro" id="IPR050238">
    <property type="entry name" value="DNA_Rep/Repair_Clamp_Loader"/>
</dbReference>
<dbReference type="Pfam" id="PF22608">
    <property type="entry name" value="DNAX_ATPase_lid"/>
    <property type="match status" value="1"/>
</dbReference>
<feature type="compositionally biased region" description="Low complexity" evidence="12">
    <location>
        <begin position="516"/>
        <end position="532"/>
    </location>
</feature>
<dbReference type="NCBIfam" id="TIGR02397">
    <property type="entry name" value="dnaX_nterm"/>
    <property type="match status" value="1"/>
</dbReference>
<evidence type="ECO:0000256" key="2">
    <source>
        <dbReference type="ARBA" id="ARBA00022679"/>
    </source>
</evidence>
<dbReference type="CDD" id="cd00009">
    <property type="entry name" value="AAA"/>
    <property type="match status" value="1"/>
</dbReference>
<dbReference type="SUPFAM" id="SSF48019">
    <property type="entry name" value="post-AAA+ oligomerization domain-like"/>
    <property type="match status" value="1"/>
</dbReference>
<feature type="region of interest" description="Disordered" evidence="12">
    <location>
        <begin position="509"/>
        <end position="536"/>
    </location>
</feature>
<gene>
    <name evidence="11 14" type="primary">dnaX</name>
    <name evidence="14" type="ORF">WOB96_12690</name>
</gene>
<keyword evidence="6 11" id="KW-0547">Nucleotide-binding</keyword>
<dbReference type="Gene3D" id="1.20.272.10">
    <property type="match status" value="1"/>
</dbReference>
<evidence type="ECO:0000256" key="6">
    <source>
        <dbReference type="ARBA" id="ARBA00022741"/>
    </source>
</evidence>
<dbReference type="EMBL" id="JBBPCO010000013">
    <property type="protein sequence ID" value="MEK8090613.1"/>
    <property type="molecule type" value="Genomic_DNA"/>
</dbReference>
<comment type="function">
    <text evidence="11">DNA polymerase III is a complex, multichain enzyme responsible for most of the replicative synthesis in bacteria. This DNA polymerase also exhibits 3' to 5' exonuclease activity.</text>
</comment>
<evidence type="ECO:0000256" key="8">
    <source>
        <dbReference type="ARBA" id="ARBA00022840"/>
    </source>
</evidence>
<dbReference type="InterPro" id="IPR022754">
    <property type="entry name" value="DNA_pol_III_gamma-3"/>
</dbReference>
<evidence type="ECO:0000256" key="9">
    <source>
        <dbReference type="ARBA" id="ARBA00022932"/>
    </source>
</evidence>
<evidence type="ECO:0000256" key="5">
    <source>
        <dbReference type="ARBA" id="ARBA00022723"/>
    </source>
</evidence>
<evidence type="ECO:0000256" key="12">
    <source>
        <dbReference type="SAM" id="MobiDB-lite"/>
    </source>
</evidence>
<evidence type="ECO:0000259" key="13">
    <source>
        <dbReference type="SMART" id="SM00382"/>
    </source>
</evidence>
<proteinExistence type="inferred from homology"/>
<dbReference type="GO" id="GO:0003887">
    <property type="term" value="F:DNA-directed DNA polymerase activity"/>
    <property type="evidence" value="ECO:0007669"/>
    <property type="project" value="UniProtKB-EC"/>
</dbReference>
<comment type="similarity">
    <text evidence="1 11">Belongs to the DnaX/STICHEL family.</text>
</comment>
<dbReference type="InterPro" id="IPR038249">
    <property type="entry name" value="PolIII_tau_V_sf"/>
</dbReference>
<evidence type="ECO:0000313" key="14">
    <source>
        <dbReference type="EMBL" id="MEK8090613.1"/>
    </source>
</evidence>
<dbReference type="InterPro" id="IPR003593">
    <property type="entry name" value="AAA+_ATPase"/>
</dbReference>
<dbReference type="InterPro" id="IPR008921">
    <property type="entry name" value="DNA_pol3_clamp-load_cplx_C"/>
</dbReference>
<evidence type="ECO:0000313" key="15">
    <source>
        <dbReference type="Proteomes" id="UP001446205"/>
    </source>
</evidence>
<dbReference type="Gene3D" id="3.30.300.150">
    <property type="entry name" value="DNA polymerase III, tau subunit, domain V"/>
    <property type="match status" value="1"/>
</dbReference>
<evidence type="ECO:0000256" key="11">
    <source>
        <dbReference type="RuleBase" id="RU364063"/>
    </source>
</evidence>
<dbReference type="Pfam" id="PF12170">
    <property type="entry name" value="DNA_pol3_tau_5"/>
    <property type="match status" value="1"/>
</dbReference>
<dbReference type="SMART" id="SM00382">
    <property type="entry name" value="AAA"/>
    <property type="match status" value="1"/>
</dbReference>
<keyword evidence="3 11" id="KW-0548">Nucleotidyltransferase</keyword>
<dbReference type="Gene3D" id="3.40.50.300">
    <property type="entry name" value="P-loop containing nucleotide triphosphate hydrolases"/>
    <property type="match status" value="1"/>
</dbReference>
<keyword evidence="9 11" id="KW-0239">DNA-directed DNA polymerase</keyword>
<reference evidence="14 15" key="1">
    <citation type="submission" date="2024-04" db="EMBL/GenBank/DDBJ databases">
        <authorList>
            <person name="Abashina T."/>
            <person name="Shaikin A."/>
        </authorList>
    </citation>
    <scope>NUCLEOTIDE SEQUENCE [LARGE SCALE GENOMIC DNA]</scope>
    <source>
        <strain evidence="14 15">AAFK</strain>
    </source>
</reference>
<evidence type="ECO:0000256" key="7">
    <source>
        <dbReference type="ARBA" id="ARBA00022833"/>
    </source>
</evidence>
<dbReference type="NCBIfam" id="NF004046">
    <property type="entry name" value="PRK05563.1"/>
    <property type="match status" value="1"/>
</dbReference>
<feature type="compositionally biased region" description="Low complexity" evidence="12">
    <location>
        <begin position="419"/>
        <end position="430"/>
    </location>
</feature>
<comment type="catalytic activity">
    <reaction evidence="10 11">
        <text>DNA(n) + a 2'-deoxyribonucleoside 5'-triphosphate = DNA(n+1) + diphosphate</text>
        <dbReference type="Rhea" id="RHEA:22508"/>
        <dbReference type="Rhea" id="RHEA-COMP:17339"/>
        <dbReference type="Rhea" id="RHEA-COMP:17340"/>
        <dbReference type="ChEBI" id="CHEBI:33019"/>
        <dbReference type="ChEBI" id="CHEBI:61560"/>
        <dbReference type="ChEBI" id="CHEBI:173112"/>
        <dbReference type="EC" id="2.7.7.7"/>
    </reaction>
</comment>
<feature type="compositionally biased region" description="Low complexity" evidence="12">
    <location>
        <begin position="395"/>
        <end position="406"/>
    </location>
</feature>
<dbReference type="InterPro" id="IPR012763">
    <property type="entry name" value="DNA_pol_III_sug/sutau_N"/>
</dbReference>
<organism evidence="14 15">
    <name type="scientific">Thermithiobacillus plumbiphilus</name>
    <dbReference type="NCBI Taxonomy" id="1729899"/>
    <lineage>
        <taxon>Bacteria</taxon>
        <taxon>Pseudomonadati</taxon>
        <taxon>Pseudomonadota</taxon>
        <taxon>Acidithiobacillia</taxon>
        <taxon>Acidithiobacillales</taxon>
        <taxon>Thermithiobacillaceae</taxon>
        <taxon>Thermithiobacillus</taxon>
    </lineage>
</organism>
<dbReference type="InterPro" id="IPR021029">
    <property type="entry name" value="DNA_pol_III_tau_dom-5"/>
</dbReference>
<keyword evidence="4 11" id="KW-0235">DNA replication</keyword>
<dbReference type="CDD" id="cd18137">
    <property type="entry name" value="HLD_clamp_pol_III_gamma_tau"/>
    <property type="match status" value="1"/>
</dbReference>
<sequence length="557" mass="60492">MPAYLALARKWRPQRFADYVGQEHVVRALAHALDSGRLHHAFLFSGTRGVGKTTIARLFAKCLNCERGVSSQPCGECAACREIEEGRFVDLIEVDAASRTKVDDTRELLDNVQYAPTAGRFKVYLIDEVHMLSGHSFNALLKTLEEPPPHVKFLLATTDPQKLPVTVLSRCLQFNLRRLDPELIRTRMAQILEAEALAFDDAGLRQLARAADGSLRDALSLLDQAIVHGGGAVQGDAVGAMLGQTQRAALFDIVEALAAGQTGALFEQLEGILQSGYDAALFLEDLARILHALALRQVLADAPADDLAEAQRLTDLARRLNPADLQLYYQIALLARRDLHLAPDGRVGLEMALLRMLAFQPQVSRDEIAAPAPRPRQDVPARTASPSPSGKPFEAVTPVSAAVPAVRENPAPFPDPRVAASPAPATTAAAPGPADWGQVLQQLDILGLWKAVLEHAEAREFSAEAVTIALSPGHANMADNPKFRAALEQALKSHLGQQPKLKLIRMESAQGDTPARRQAQARQARQAAAEQAMQEDPLVREMLQTFEASIVKVEPKD</sequence>
<feature type="region of interest" description="Disordered" evidence="12">
    <location>
        <begin position="368"/>
        <end position="430"/>
    </location>
</feature>
<dbReference type="EC" id="2.7.7.7" evidence="11"/>
<dbReference type="PRINTS" id="PR00300">
    <property type="entry name" value="CLPPROTEASEA"/>
</dbReference>
<evidence type="ECO:0000256" key="3">
    <source>
        <dbReference type="ARBA" id="ARBA00022695"/>
    </source>
</evidence>
<dbReference type="Pfam" id="PF13177">
    <property type="entry name" value="DNA_pol3_delta2"/>
    <property type="match status" value="1"/>
</dbReference>
<dbReference type="Pfam" id="PF12169">
    <property type="entry name" value="DNA_pol3_gamma3"/>
    <property type="match status" value="1"/>
</dbReference>
<keyword evidence="7" id="KW-0862">Zinc</keyword>
<dbReference type="InterPro" id="IPR045085">
    <property type="entry name" value="HLD_clamp_pol_III_gamma_tau"/>
</dbReference>
<dbReference type="Proteomes" id="UP001446205">
    <property type="component" value="Unassembled WGS sequence"/>
</dbReference>
<keyword evidence="15" id="KW-1185">Reference proteome</keyword>
<dbReference type="PANTHER" id="PTHR11669">
    <property type="entry name" value="REPLICATION FACTOR C / DNA POLYMERASE III GAMMA-TAU SUBUNIT"/>
    <property type="match status" value="1"/>
</dbReference>
<keyword evidence="8 11" id="KW-0067">ATP-binding</keyword>
<keyword evidence="2 11" id="KW-0808">Transferase</keyword>
<dbReference type="Gene3D" id="1.10.8.60">
    <property type="match status" value="1"/>
</dbReference>
<dbReference type="InterPro" id="IPR027417">
    <property type="entry name" value="P-loop_NTPase"/>
</dbReference>
<evidence type="ECO:0000256" key="4">
    <source>
        <dbReference type="ARBA" id="ARBA00022705"/>
    </source>
</evidence>
<dbReference type="PANTHER" id="PTHR11669:SF0">
    <property type="entry name" value="PROTEIN STICHEL-LIKE 2"/>
    <property type="match status" value="1"/>
</dbReference>
<dbReference type="RefSeq" id="WP_341371666.1">
    <property type="nucleotide sequence ID" value="NZ_JBBPCO010000013.1"/>
</dbReference>
<comment type="subunit">
    <text evidence="11">DNA polymerase III contains a core (composed of alpha, epsilon and theta chains) that associates with a tau subunit. This core dimerizes to form the POLIII' complex. PolIII' associates with the gamma complex (composed of gamma, delta, delta', psi and chi chains) and with the beta chain to form the complete DNA polymerase III complex.</text>
</comment>
<accession>A0ABU9DDS3</accession>
<keyword evidence="5" id="KW-0479">Metal-binding</keyword>
<name>A0ABU9DDS3_9PROT</name>
<dbReference type="NCBIfam" id="NF005942">
    <property type="entry name" value="PRK07994.1"/>
    <property type="match status" value="1"/>
</dbReference>